<sequence length="217" mass="23971">MKWIVGTLLVLNLAVAGLFMGRSHWPQAASDQHAPMNVDRLSLHSQSAPAPEDVPPPRVEVAEALCVEWRGLNLVEFAQVREQLKALVGQRVMSFTEVPLNTRHWVIFPPLPSPQSATAKLNELTAAGVQDAFVVKDGPWRNAISLGLYANDESARRRVREVEDKGVLGTRVELQPRQGTDFYFVIRSEDPDALKSLGGIKQAYPNSQQSRVACPSL</sequence>
<evidence type="ECO:0000313" key="2">
    <source>
        <dbReference type="Proteomes" id="UP000064243"/>
    </source>
</evidence>
<evidence type="ECO:0008006" key="3">
    <source>
        <dbReference type="Google" id="ProtNLM"/>
    </source>
</evidence>
<proteinExistence type="predicted"/>
<gene>
    <name evidence="1" type="ORF">ABW22_00880</name>
</gene>
<organism evidence="1 2">
    <name type="scientific">Thiobacillus denitrificans</name>
    <dbReference type="NCBI Taxonomy" id="36861"/>
    <lineage>
        <taxon>Bacteria</taxon>
        <taxon>Pseudomonadati</taxon>
        <taxon>Pseudomonadota</taxon>
        <taxon>Betaproteobacteria</taxon>
        <taxon>Nitrosomonadales</taxon>
        <taxon>Thiobacillaceae</taxon>
        <taxon>Thiobacillus</taxon>
    </lineage>
</organism>
<dbReference type="STRING" id="1123392.GCA_000376425_01726"/>
<dbReference type="RefSeq" id="WP_059751008.1">
    <property type="nucleotide sequence ID" value="NZ_LDUG01000003.1"/>
</dbReference>
<name>A0A106BVP4_THIDE</name>
<dbReference type="PATRIC" id="fig|36861.3.peg.1903"/>
<comment type="caution">
    <text evidence="1">The sequence shown here is derived from an EMBL/GenBank/DDBJ whole genome shotgun (WGS) entry which is preliminary data.</text>
</comment>
<dbReference type="Proteomes" id="UP000064243">
    <property type="component" value="Unassembled WGS sequence"/>
</dbReference>
<dbReference type="AlphaFoldDB" id="A0A106BVP4"/>
<keyword evidence="2" id="KW-1185">Reference proteome</keyword>
<dbReference type="EMBL" id="LDUG01000003">
    <property type="protein sequence ID" value="KVW99521.1"/>
    <property type="molecule type" value="Genomic_DNA"/>
</dbReference>
<accession>A0A106BVP4</accession>
<evidence type="ECO:0000313" key="1">
    <source>
        <dbReference type="EMBL" id="KVW99521.1"/>
    </source>
</evidence>
<protein>
    <recommendedName>
        <fullName evidence="3">SPOR domain-containing protein</fullName>
    </recommendedName>
</protein>
<dbReference type="OrthoDB" id="5298866at2"/>
<reference evidence="1 2" key="1">
    <citation type="journal article" date="2015" name="Appl. Environ. Microbiol.">
        <title>Aerobic and Anaerobic Thiosulfate Oxidation by a Cold-Adapted, Subglacial Chemoautotroph.</title>
        <authorList>
            <person name="Harrold Z.R."/>
            <person name="Skidmore M.L."/>
            <person name="Hamilton T.L."/>
            <person name="Desch L."/>
            <person name="Amada K."/>
            <person name="van Gelder W."/>
            <person name="Glover K."/>
            <person name="Roden E.E."/>
            <person name="Boyd E.S."/>
        </authorList>
    </citation>
    <scope>NUCLEOTIDE SEQUENCE [LARGE SCALE GENOMIC DNA]</scope>
    <source>
        <strain evidence="1 2">RG</strain>
    </source>
</reference>